<comment type="similarity">
    <text evidence="3 10">Belongs to the polyadenylate-binding protein type-1 family.</text>
</comment>
<keyword evidence="6 9" id="KW-0694">RNA-binding</keyword>
<evidence type="ECO:0000256" key="7">
    <source>
        <dbReference type="ARBA" id="ARBA00023242"/>
    </source>
</evidence>
<evidence type="ECO:0000256" key="1">
    <source>
        <dbReference type="ARBA" id="ARBA00004123"/>
    </source>
</evidence>
<dbReference type="NCBIfam" id="TIGR01628">
    <property type="entry name" value="PABP-1234"/>
    <property type="match status" value="1"/>
</dbReference>
<evidence type="ECO:0000313" key="14">
    <source>
        <dbReference type="Proteomes" id="UP001234989"/>
    </source>
</evidence>
<dbReference type="PROSITE" id="PS50102">
    <property type="entry name" value="RRM"/>
    <property type="match status" value="4"/>
</dbReference>
<dbReference type="InterPro" id="IPR002004">
    <property type="entry name" value="PABP_HYD_C"/>
</dbReference>
<dbReference type="InterPro" id="IPR045305">
    <property type="entry name" value="RRM2_I_PABPs"/>
</dbReference>
<evidence type="ECO:0000256" key="8">
    <source>
        <dbReference type="ARBA" id="ARBA00054110"/>
    </source>
</evidence>
<keyword evidence="4 10" id="KW-0963">Cytoplasm</keyword>
<dbReference type="SUPFAM" id="SSF54928">
    <property type="entry name" value="RNA-binding domain, RBD"/>
    <property type="match status" value="3"/>
</dbReference>
<evidence type="ECO:0000256" key="4">
    <source>
        <dbReference type="ARBA" id="ARBA00022490"/>
    </source>
</evidence>
<dbReference type="InterPro" id="IPR035979">
    <property type="entry name" value="RBD_domain_sf"/>
</dbReference>
<feature type="domain" description="RRM" evidence="11">
    <location>
        <begin position="114"/>
        <end position="191"/>
    </location>
</feature>
<evidence type="ECO:0000259" key="11">
    <source>
        <dbReference type="PROSITE" id="PS50102"/>
    </source>
</evidence>
<feature type="domain" description="PABC" evidence="12">
    <location>
        <begin position="533"/>
        <end position="610"/>
    </location>
</feature>
<dbReference type="CDD" id="cd12381">
    <property type="entry name" value="RRM4_I_PABPs"/>
    <property type="match status" value="1"/>
</dbReference>
<dbReference type="SMART" id="SM00517">
    <property type="entry name" value="PolyA"/>
    <property type="match status" value="1"/>
</dbReference>
<feature type="domain" description="RRM" evidence="11">
    <location>
        <begin position="2"/>
        <end position="104"/>
    </location>
</feature>
<dbReference type="PANTHER" id="PTHR24012">
    <property type="entry name" value="RNA BINDING PROTEIN"/>
    <property type="match status" value="1"/>
</dbReference>
<dbReference type="FunFam" id="3.30.70.330:FF:000500">
    <property type="entry name" value="Polyadenylate-binding protein"/>
    <property type="match status" value="1"/>
</dbReference>
<evidence type="ECO:0000256" key="9">
    <source>
        <dbReference type="PROSITE-ProRule" id="PRU00176"/>
    </source>
</evidence>
<evidence type="ECO:0000256" key="3">
    <source>
        <dbReference type="ARBA" id="ARBA00008557"/>
    </source>
</evidence>
<dbReference type="CDD" id="cd12379">
    <property type="entry name" value="RRM2_I_PABPs"/>
    <property type="match status" value="1"/>
</dbReference>
<dbReference type="InterPro" id="IPR003954">
    <property type="entry name" value="RRM_euk-type"/>
</dbReference>
<dbReference type="PROSITE" id="PS51309">
    <property type="entry name" value="PABC"/>
    <property type="match status" value="1"/>
</dbReference>
<dbReference type="SUPFAM" id="SSF63570">
    <property type="entry name" value="PABC (PABP) domain"/>
    <property type="match status" value="1"/>
</dbReference>
<keyword evidence="5" id="KW-0677">Repeat</keyword>
<keyword evidence="7" id="KW-0539">Nucleus</keyword>
<dbReference type="InterPro" id="IPR000504">
    <property type="entry name" value="RRM_dom"/>
</dbReference>
<dbReference type="CDD" id="cd12380">
    <property type="entry name" value="RRM3_I_PABPs"/>
    <property type="match status" value="1"/>
</dbReference>
<evidence type="ECO:0000256" key="2">
    <source>
        <dbReference type="ARBA" id="ARBA00004496"/>
    </source>
</evidence>
<evidence type="ECO:0000313" key="13">
    <source>
        <dbReference type="EMBL" id="WMV44610.1"/>
    </source>
</evidence>
<dbReference type="AlphaFoldDB" id="A0AAF0UEY3"/>
<organism evidence="13 14">
    <name type="scientific">Solanum verrucosum</name>
    <dbReference type="NCBI Taxonomy" id="315347"/>
    <lineage>
        <taxon>Eukaryota</taxon>
        <taxon>Viridiplantae</taxon>
        <taxon>Streptophyta</taxon>
        <taxon>Embryophyta</taxon>
        <taxon>Tracheophyta</taxon>
        <taxon>Spermatophyta</taxon>
        <taxon>Magnoliopsida</taxon>
        <taxon>eudicotyledons</taxon>
        <taxon>Gunneridae</taxon>
        <taxon>Pentapetalae</taxon>
        <taxon>asterids</taxon>
        <taxon>lamiids</taxon>
        <taxon>Solanales</taxon>
        <taxon>Solanaceae</taxon>
        <taxon>Solanoideae</taxon>
        <taxon>Solaneae</taxon>
        <taxon>Solanum</taxon>
    </lineage>
</organism>
<comment type="subcellular location">
    <subcellularLocation>
        <location evidence="2 10">Cytoplasm</location>
    </subcellularLocation>
    <subcellularLocation>
        <location evidence="1">Nucleus</location>
    </subcellularLocation>
</comment>
<name>A0AAF0UEY3_SOLVR</name>
<feature type="domain" description="RRM" evidence="11">
    <location>
        <begin position="205"/>
        <end position="282"/>
    </location>
</feature>
<proteinExistence type="inferred from homology"/>
<evidence type="ECO:0000256" key="10">
    <source>
        <dbReference type="RuleBase" id="RU362004"/>
    </source>
</evidence>
<reference evidence="13" key="1">
    <citation type="submission" date="2023-08" db="EMBL/GenBank/DDBJ databases">
        <title>A de novo genome assembly of Solanum verrucosum Schlechtendal, a Mexican diploid species geographically isolated from the other diploid A-genome species in potato relatives.</title>
        <authorList>
            <person name="Hosaka K."/>
        </authorList>
    </citation>
    <scope>NUCLEOTIDE SEQUENCE</scope>
    <source>
        <tissue evidence="13">Young leaves</tissue>
    </source>
</reference>
<keyword evidence="14" id="KW-1185">Reference proteome</keyword>
<sequence>MASLYVGDLHDSVTDGQLYEAFSEFKNLVDVRVCRDSSTGRSLCYGYVNFISSEDVTQGTMIANAELLSISLVAYGLLLSVRAIEVKNHSTLNGKAIRVSWSRRDSDVRRSGTGNVFIKNLNDTIDSTKLEEIFQKFGNILSCKVAVSEDGRSKGFGFVQFETQDSANTAIEELNGSAVGGKEMYVGKFVKKSDRILPSPDEKYTNLFIKNLGLDISEEHLREKFSEFGKIISLVITKDENGCSKGFGYVNFENPDDARRAREAMNGSKLGCKILYVARAQKKTEREQILRRLFEERRKERLIKYQGSNVYVKNIDGDVKDHELRELFSQCGKITSAKLMLDEKGVSRGFGFVCFSRPEEANKAVNTFHGFMFGQKPLYVAIAQRKEERQTQLLLKHAQGIAGLTGSSAFFPGGYPPLYYPAPGDLQVSEQPGLLYQPLIMRHGWMANGFANSIRPSYQTSLIPSASQYRQLRGKKNGHMPEVPYWQQSVQSVASSKQSSYTQKVKYAPNGCGMKKGCVFSAGTSTKGSLSEVSDNLSTMLTTAPPKQQKQILGDHLYPLISQHKPHLAAKVTGMLLEMDNSELLSLFKSPESLAAMVQKAVEMLNLPKTEVSPRDSCLPNLLSAKLQST</sequence>
<gene>
    <name evidence="13" type="ORF">MTR67_037995</name>
</gene>
<dbReference type="GO" id="GO:0005737">
    <property type="term" value="C:cytoplasm"/>
    <property type="evidence" value="ECO:0007669"/>
    <property type="project" value="UniProtKB-SubCell"/>
</dbReference>
<dbReference type="FunFam" id="3.30.70.330:FF:000651">
    <property type="entry name" value="Poly(A) binding protein cytoplasmic 1 like"/>
    <property type="match status" value="1"/>
</dbReference>
<dbReference type="GO" id="GO:0005634">
    <property type="term" value="C:nucleus"/>
    <property type="evidence" value="ECO:0007669"/>
    <property type="project" value="UniProtKB-SubCell"/>
</dbReference>
<dbReference type="Gene3D" id="3.30.70.330">
    <property type="match status" value="4"/>
</dbReference>
<comment type="function">
    <text evidence="8">Binds the poly(A) tail of mRNA. Appears to be an important mediator of the multiple roles of the poly(A) tail in mRNA biogenesis, stability and translation.</text>
</comment>
<evidence type="ECO:0000256" key="5">
    <source>
        <dbReference type="ARBA" id="ARBA00022737"/>
    </source>
</evidence>
<dbReference type="FunFam" id="3.30.70.330:FF:000003">
    <property type="entry name" value="Polyadenylate-binding protein"/>
    <property type="match status" value="1"/>
</dbReference>
<evidence type="ECO:0000259" key="12">
    <source>
        <dbReference type="PROSITE" id="PS51309"/>
    </source>
</evidence>
<protein>
    <recommendedName>
        <fullName evidence="10">Polyadenylate-binding protein</fullName>
        <shortName evidence="10">PABP</shortName>
    </recommendedName>
</protein>
<evidence type="ECO:0000256" key="6">
    <source>
        <dbReference type="ARBA" id="ARBA00022884"/>
    </source>
</evidence>
<dbReference type="SMART" id="SM00360">
    <property type="entry name" value="RRM"/>
    <property type="match status" value="4"/>
</dbReference>
<dbReference type="Pfam" id="PF00658">
    <property type="entry name" value="MLLE"/>
    <property type="match status" value="1"/>
</dbReference>
<dbReference type="SMART" id="SM00361">
    <property type="entry name" value="RRM_1"/>
    <property type="match status" value="3"/>
</dbReference>
<dbReference type="InterPro" id="IPR012677">
    <property type="entry name" value="Nucleotide-bd_a/b_plait_sf"/>
</dbReference>
<dbReference type="Pfam" id="PF00076">
    <property type="entry name" value="RRM_1"/>
    <property type="match status" value="4"/>
</dbReference>
<dbReference type="EMBL" id="CP133620">
    <property type="protein sequence ID" value="WMV44610.1"/>
    <property type="molecule type" value="Genomic_DNA"/>
</dbReference>
<accession>A0AAF0UEY3</accession>
<dbReference type="GO" id="GO:0003723">
    <property type="term" value="F:RNA binding"/>
    <property type="evidence" value="ECO:0007669"/>
    <property type="project" value="UniProtKB-UniRule"/>
</dbReference>
<dbReference type="InterPro" id="IPR006515">
    <property type="entry name" value="PABP_1234"/>
</dbReference>
<dbReference type="Gene3D" id="1.10.1900.10">
    <property type="entry name" value="c-terminal domain of poly(a) binding protein"/>
    <property type="match status" value="1"/>
</dbReference>
<feature type="domain" description="RRM" evidence="11">
    <location>
        <begin position="308"/>
        <end position="385"/>
    </location>
</feature>
<dbReference type="InterPro" id="IPR036053">
    <property type="entry name" value="PABP-dom"/>
</dbReference>
<dbReference type="Proteomes" id="UP001234989">
    <property type="component" value="Chromosome 9"/>
</dbReference>